<dbReference type="Pfam" id="PF21317">
    <property type="entry name" value="BetaGal_ABD_1"/>
    <property type="match status" value="1"/>
</dbReference>
<evidence type="ECO:0000259" key="8">
    <source>
        <dbReference type="Pfam" id="PF01301"/>
    </source>
</evidence>
<dbReference type="SUPFAM" id="SSF51445">
    <property type="entry name" value="(Trans)glycosidases"/>
    <property type="match status" value="1"/>
</dbReference>
<evidence type="ECO:0000256" key="6">
    <source>
        <dbReference type="RuleBase" id="RU003679"/>
    </source>
</evidence>
<reference evidence="11" key="1">
    <citation type="journal article" date="2023" name="G3 (Bethesda)">
        <title>Whole genome assemblies of Zophobas morio and Tenebrio molitor.</title>
        <authorList>
            <person name="Kaur S."/>
            <person name="Stinson S.A."/>
            <person name="diCenzo G.C."/>
        </authorList>
    </citation>
    <scope>NUCLEOTIDE SEQUENCE</scope>
    <source>
        <strain evidence="11">QUZm001</strain>
    </source>
</reference>
<dbReference type="AlphaFoldDB" id="A0AA38MR62"/>
<dbReference type="InterPro" id="IPR001944">
    <property type="entry name" value="Glycoside_Hdrlase_35"/>
</dbReference>
<feature type="domain" description="Glycoside hydrolase 35 catalytic" evidence="8">
    <location>
        <begin position="44"/>
        <end position="366"/>
    </location>
</feature>
<dbReference type="InterPro" id="IPR048912">
    <property type="entry name" value="BetaGal1-like_ABD1"/>
</dbReference>
<feature type="domain" description="Beta-galactosidase galactose-binding" evidence="10">
    <location>
        <begin position="570"/>
        <end position="629"/>
    </location>
</feature>
<evidence type="ECO:0000256" key="4">
    <source>
        <dbReference type="PIRSR" id="PIRSR006336-1"/>
    </source>
</evidence>
<protein>
    <recommendedName>
        <fullName evidence="5">Beta-galactosidase</fullName>
        <ecNumber evidence="5">3.2.1.23</ecNumber>
    </recommendedName>
</protein>
<dbReference type="InterPro" id="IPR019801">
    <property type="entry name" value="Glyco_hydro_35_CS"/>
</dbReference>
<dbReference type="EMBL" id="JALNTZ010000001">
    <property type="protein sequence ID" value="KAJ3664569.1"/>
    <property type="molecule type" value="Genomic_DNA"/>
</dbReference>
<dbReference type="Gene3D" id="3.20.20.80">
    <property type="entry name" value="Glycosidases"/>
    <property type="match status" value="1"/>
</dbReference>
<evidence type="ECO:0000256" key="2">
    <source>
        <dbReference type="ARBA" id="ARBA00022801"/>
    </source>
</evidence>
<dbReference type="PANTHER" id="PTHR23421">
    <property type="entry name" value="BETA-GALACTOSIDASE RELATED"/>
    <property type="match status" value="1"/>
</dbReference>
<dbReference type="GO" id="GO:0004565">
    <property type="term" value="F:beta-galactosidase activity"/>
    <property type="evidence" value="ECO:0007669"/>
    <property type="project" value="UniProtKB-EC"/>
</dbReference>
<dbReference type="SUPFAM" id="SSF49785">
    <property type="entry name" value="Galactose-binding domain-like"/>
    <property type="match status" value="1"/>
</dbReference>
<evidence type="ECO:0000313" key="11">
    <source>
        <dbReference type="EMBL" id="KAJ3664569.1"/>
    </source>
</evidence>
<dbReference type="InterPro" id="IPR048913">
    <property type="entry name" value="BetaGal_gal-bd"/>
</dbReference>
<dbReference type="InterPro" id="IPR026283">
    <property type="entry name" value="B-gal_1-like"/>
</dbReference>
<keyword evidence="7" id="KW-0732">Signal</keyword>
<comment type="catalytic activity">
    <reaction evidence="5">
        <text>Hydrolysis of terminal non-reducing beta-D-galactose residues in beta-D-galactosides.</text>
        <dbReference type="EC" id="3.2.1.23"/>
    </reaction>
</comment>
<dbReference type="PRINTS" id="PR00742">
    <property type="entry name" value="GLHYDRLASE35"/>
</dbReference>
<feature type="active site" description="Nucleophile" evidence="4">
    <location>
        <position position="274"/>
    </location>
</feature>
<comment type="caution">
    <text evidence="11">The sequence shown here is derived from an EMBL/GenBank/DDBJ whole genome shotgun (WGS) entry which is preliminary data.</text>
</comment>
<dbReference type="GO" id="GO:0005975">
    <property type="term" value="P:carbohydrate metabolic process"/>
    <property type="evidence" value="ECO:0007669"/>
    <property type="project" value="InterPro"/>
</dbReference>
<evidence type="ECO:0000256" key="3">
    <source>
        <dbReference type="ARBA" id="ARBA00023295"/>
    </source>
</evidence>
<dbReference type="EC" id="3.2.1.23" evidence="5"/>
<name>A0AA38MR62_9CUCU</name>
<keyword evidence="2 5" id="KW-0378">Hydrolase</keyword>
<feature type="active site" description="Proton donor" evidence="4">
    <location>
        <position position="198"/>
    </location>
</feature>
<dbReference type="InterPro" id="IPR017853">
    <property type="entry name" value="GH"/>
</dbReference>
<keyword evidence="12" id="KW-1185">Reference proteome</keyword>
<evidence type="ECO:0000313" key="12">
    <source>
        <dbReference type="Proteomes" id="UP001168821"/>
    </source>
</evidence>
<evidence type="ECO:0000259" key="10">
    <source>
        <dbReference type="Pfam" id="PF21467"/>
    </source>
</evidence>
<sequence length="654" mass="73443">MKLSYSTIIFQCLLACASCALPTLYEYYTGDGISSGLSVDQPYFTLNGKNITIYGGAMHYFRVPPQHWRDRLRKLRAAGLNTVETILAWNIHEPRNGYFDFGSGGTDMEAFVDLEGFLTAALEEDLLVIVRPGPYTCGEWEWGGFPSWLLREDTLKVRTSEQTYMKYVERYFGNVLPILAKYQFTNGGPIIAVQVENEYGYNSDIDKVYLQSLVDLMKSNGIVELLFTSDGASSGTAGTLPGVLFQTVNFGSDAATSFHILEGLQPGKPVMAMEFYPGWFDHWSEGHHTLSDSDFRANYEDILGYPASVNLYMFHGGTNWGFFNGANIGPGDNSQFQPTTTSYDYNAPLTEAGDYTSKYDIIRELLVLYNPIETLVPDPPELVERQEYPTLSIDGYLSLENIVANSHEIILTTSTLSMEQLPINDDSGQSYGYIVYREGGLNISAYSNLTITGHIRDTVMILINGVLISSSLSSSDDFNNFGYWRLENSTITLTTEDLTDATLDIVIENFGRANFGNMYHQFKGLMEDNRVFLNDEELWFWVIYPLEFQSSWTKNLTDWNSVSSDLPKGPGLYKATLTVDDDHTDTFIDMSEWNRGVVIVNGFVLGRYAFIGPQQTLYLPGPFLQTGDNDIVIFEHFEPASEVKFSTDAIFSNP</sequence>
<evidence type="ECO:0000256" key="5">
    <source>
        <dbReference type="RuleBase" id="RU000675"/>
    </source>
</evidence>
<dbReference type="PROSITE" id="PS01182">
    <property type="entry name" value="GLYCOSYL_HYDROL_F35"/>
    <property type="match status" value="1"/>
</dbReference>
<dbReference type="Pfam" id="PF01301">
    <property type="entry name" value="Glyco_hydro_35"/>
    <property type="match status" value="1"/>
</dbReference>
<evidence type="ECO:0000259" key="9">
    <source>
        <dbReference type="Pfam" id="PF21317"/>
    </source>
</evidence>
<evidence type="ECO:0000256" key="1">
    <source>
        <dbReference type="ARBA" id="ARBA00009809"/>
    </source>
</evidence>
<dbReference type="InterPro" id="IPR008979">
    <property type="entry name" value="Galactose-bd-like_sf"/>
</dbReference>
<accession>A0AA38MR62</accession>
<dbReference type="Pfam" id="PF21467">
    <property type="entry name" value="BetaGal_gal-bd"/>
    <property type="match status" value="1"/>
</dbReference>
<dbReference type="FunFam" id="2.60.120.260:FF:000049">
    <property type="entry name" value="Beta-galactosidase"/>
    <property type="match status" value="1"/>
</dbReference>
<proteinExistence type="inferred from homology"/>
<dbReference type="Proteomes" id="UP001168821">
    <property type="component" value="Unassembled WGS sequence"/>
</dbReference>
<dbReference type="InterPro" id="IPR031330">
    <property type="entry name" value="Gly_Hdrlase_35_cat"/>
</dbReference>
<keyword evidence="3 5" id="KW-0326">Glycosidase</keyword>
<gene>
    <name evidence="11" type="ORF">Zmor_000126</name>
</gene>
<feature type="chain" id="PRO_5041342316" description="Beta-galactosidase" evidence="7">
    <location>
        <begin position="20"/>
        <end position="654"/>
    </location>
</feature>
<dbReference type="Gene3D" id="2.60.120.260">
    <property type="entry name" value="Galactose-binding domain-like"/>
    <property type="match status" value="2"/>
</dbReference>
<comment type="similarity">
    <text evidence="1 6">Belongs to the glycosyl hydrolase 35 family.</text>
</comment>
<evidence type="ECO:0000256" key="7">
    <source>
        <dbReference type="SAM" id="SignalP"/>
    </source>
</evidence>
<feature type="signal peptide" evidence="7">
    <location>
        <begin position="1"/>
        <end position="19"/>
    </location>
</feature>
<feature type="domain" description="Beta-galactosidase 1-like first all-beta" evidence="9">
    <location>
        <begin position="428"/>
        <end position="547"/>
    </location>
</feature>
<organism evidence="11 12">
    <name type="scientific">Zophobas morio</name>
    <dbReference type="NCBI Taxonomy" id="2755281"/>
    <lineage>
        <taxon>Eukaryota</taxon>
        <taxon>Metazoa</taxon>
        <taxon>Ecdysozoa</taxon>
        <taxon>Arthropoda</taxon>
        <taxon>Hexapoda</taxon>
        <taxon>Insecta</taxon>
        <taxon>Pterygota</taxon>
        <taxon>Neoptera</taxon>
        <taxon>Endopterygota</taxon>
        <taxon>Coleoptera</taxon>
        <taxon>Polyphaga</taxon>
        <taxon>Cucujiformia</taxon>
        <taxon>Tenebrionidae</taxon>
        <taxon>Zophobas</taxon>
    </lineage>
</organism>
<dbReference type="PIRSF" id="PIRSF006336">
    <property type="entry name" value="B-gal"/>
    <property type="match status" value="1"/>
</dbReference>